<dbReference type="Gene3D" id="1.20.1260.10">
    <property type="match status" value="2"/>
</dbReference>
<feature type="chain" id="PRO_5045480898" description="Ferritin-like diiron domain-containing protein" evidence="2">
    <location>
        <begin position="24"/>
        <end position="322"/>
    </location>
</feature>
<dbReference type="InterPro" id="IPR003251">
    <property type="entry name" value="Rr_diiron-bd_dom"/>
</dbReference>
<dbReference type="InterPro" id="IPR052364">
    <property type="entry name" value="Rubrerythrin"/>
</dbReference>
<keyword evidence="5" id="KW-1185">Reference proteome</keyword>
<gene>
    <name evidence="4" type="ORF">Alo02nite_10250</name>
</gene>
<evidence type="ECO:0000313" key="5">
    <source>
        <dbReference type="Proteomes" id="UP000631312"/>
    </source>
</evidence>
<reference evidence="4 5" key="1">
    <citation type="submission" date="2021-01" db="EMBL/GenBank/DDBJ databases">
        <title>Whole genome shotgun sequence of Actinoplanes lobatus NBRC 12513.</title>
        <authorList>
            <person name="Komaki H."/>
            <person name="Tamura T."/>
        </authorList>
    </citation>
    <scope>NUCLEOTIDE SEQUENCE [LARGE SCALE GENOMIC DNA]</scope>
    <source>
        <strain evidence="4 5">NBRC 12513</strain>
    </source>
</reference>
<evidence type="ECO:0000313" key="4">
    <source>
        <dbReference type="EMBL" id="GIE38127.1"/>
    </source>
</evidence>
<evidence type="ECO:0000256" key="1">
    <source>
        <dbReference type="ARBA" id="ARBA00001965"/>
    </source>
</evidence>
<proteinExistence type="predicted"/>
<comment type="caution">
    <text evidence="4">The sequence shown here is derived from an EMBL/GenBank/DDBJ whole genome shotgun (WGS) entry which is preliminary data.</text>
</comment>
<feature type="domain" description="Ferritin-like diiron" evidence="3">
    <location>
        <begin position="33"/>
        <end position="164"/>
    </location>
</feature>
<feature type="domain" description="Ferritin-like diiron" evidence="3">
    <location>
        <begin position="185"/>
        <end position="316"/>
    </location>
</feature>
<dbReference type="Pfam" id="PF02915">
    <property type="entry name" value="Rubrerythrin"/>
    <property type="match status" value="1"/>
</dbReference>
<evidence type="ECO:0000256" key="2">
    <source>
        <dbReference type="SAM" id="SignalP"/>
    </source>
</evidence>
<dbReference type="PANTHER" id="PTHR43865">
    <property type="entry name" value="RUBRERYTHRIN-RELATED"/>
    <property type="match status" value="1"/>
</dbReference>
<keyword evidence="2" id="KW-0732">Signal</keyword>
<dbReference type="Proteomes" id="UP000631312">
    <property type="component" value="Unassembled WGS sequence"/>
</dbReference>
<protein>
    <recommendedName>
        <fullName evidence="3">Ferritin-like diiron domain-containing protein</fullName>
    </recommendedName>
</protein>
<dbReference type="SUPFAM" id="SSF47240">
    <property type="entry name" value="Ferritin-like"/>
    <property type="match status" value="2"/>
</dbReference>
<accession>A0ABQ4AAU8</accession>
<name>A0ABQ4AAU8_9ACTN</name>
<evidence type="ECO:0000259" key="3">
    <source>
        <dbReference type="PROSITE" id="PS50905"/>
    </source>
</evidence>
<dbReference type="PANTHER" id="PTHR43865:SF1">
    <property type="entry name" value="RUBRERYTHRIN-RELATED"/>
    <property type="match status" value="1"/>
</dbReference>
<sequence>MRTRSALGIGMAIAMAASAPVTAHMASPNQELAGSGSTTRTDVVAAMHDEAYAYVTYRAYASEAAHTGLGTVAKLFRKTAHQDRYEHFAELAQLTGFVRSDVDNLTETIAGEHHEATVMYPSYAQQARRDGCTAAAELFTEISGDEARHAQWFTAARDALIDPDQEQDFPVGNRVPAVSIPAGPPHCTGQTLTNLKDAMHGEAFASLKYELYAKHAQRTGHPRLAQLFTNIGSTERNEHFAEQAALAGLVQSTKENLRTAMTGEQDGATTTYPEYRDRAAQRGDVGAARLFNELARDKAEHACRLTAALAEPFLDKHGNRHP</sequence>
<dbReference type="InterPro" id="IPR009078">
    <property type="entry name" value="Ferritin-like_SF"/>
</dbReference>
<feature type="signal peptide" evidence="2">
    <location>
        <begin position="1"/>
        <end position="23"/>
    </location>
</feature>
<dbReference type="PROSITE" id="PS50905">
    <property type="entry name" value="FERRITIN_LIKE"/>
    <property type="match status" value="2"/>
</dbReference>
<dbReference type="InterPro" id="IPR012347">
    <property type="entry name" value="Ferritin-like"/>
</dbReference>
<comment type="cofactor">
    <cofactor evidence="1">
        <name>Fe(3+)</name>
        <dbReference type="ChEBI" id="CHEBI:29034"/>
    </cofactor>
</comment>
<dbReference type="InterPro" id="IPR009040">
    <property type="entry name" value="Ferritin-like_diiron"/>
</dbReference>
<dbReference type="EMBL" id="BOMP01000016">
    <property type="protein sequence ID" value="GIE38127.1"/>
    <property type="molecule type" value="Genomic_DNA"/>
</dbReference>
<organism evidence="4 5">
    <name type="scientific">Actinoplanes lobatus</name>
    <dbReference type="NCBI Taxonomy" id="113568"/>
    <lineage>
        <taxon>Bacteria</taxon>
        <taxon>Bacillati</taxon>
        <taxon>Actinomycetota</taxon>
        <taxon>Actinomycetes</taxon>
        <taxon>Micromonosporales</taxon>
        <taxon>Micromonosporaceae</taxon>
        <taxon>Actinoplanes</taxon>
    </lineage>
</organism>